<dbReference type="PANTHER" id="PTHR12904:SF31">
    <property type="entry name" value="LEUCINE-RICH REPEAT PROTEIN (LRRP)"/>
    <property type="match status" value="1"/>
</dbReference>
<dbReference type="InterPro" id="IPR032675">
    <property type="entry name" value="LRR_dom_sf"/>
</dbReference>
<keyword evidence="6" id="KW-1185">Reference proteome</keyword>
<feature type="compositionally biased region" description="Acidic residues" evidence="3">
    <location>
        <begin position="87"/>
        <end position="107"/>
    </location>
</feature>
<reference evidence="5 6" key="1">
    <citation type="submission" date="2024-03" db="EMBL/GenBank/DDBJ databases">
        <title>Aureococcus anophagefferens CCMP1851 and Kratosvirus quantuckense: Draft genome of a second virus-susceptible host strain in the model system.</title>
        <authorList>
            <person name="Chase E."/>
            <person name="Truchon A.R."/>
            <person name="Schepens W."/>
            <person name="Wilhelm S.W."/>
        </authorList>
    </citation>
    <scope>NUCLEOTIDE SEQUENCE [LARGE SCALE GENOMIC DNA]</scope>
    <source>
        <strain evidence="5 6">CCMP1851</strain>
    </source>
</reference>
<dbReference type="EMBL" id="JBBJCI010000109">
    <property type="protein sequence ID" value="KAK7248300.1"/>
    <property type="molecule type" value="Genomic_DNA"/>
</dbReference>
<organism evidence="5 6">
    <name type="scientific">Aureococcus anophagefferens</name>
    <name type="common">Harmful bloom alga</name>
    <dbReference type="NCBI Taxonomy" id="44056"/>
    <lineage>
        <taxon>Eukaryota</taxon>
        <taxon>Sar</taxon>
        <taxon>Stramenopiles</taxon>
        <taxon>Ochrophyta</taxon>
        <taxon>Pelagophyceae</taxon>
        <taxon>Pelagomonadales</taxon>
        <taxon>Pelagomonadaceae</taxon>
        <taxon>Aureococcus</taxon>
    </lineage>
</organism>
<feature type="domain" description="NACHT" evidence="4">
    <location>
        <begin position="863"/>
        <end position="997"/>
    </location>
</feature>
<dbReference type="InterPro" id="IPR027417">
    <property type="entry name" value="P-loop_NTPase"/>
</dbReference>
<accession>A0ABR1G4X1</accession>
<evidence type="ECO:0000313" key="6">
    <source>
        <dbReference type="Proteomes" id="UP001363151"/>
    </source>
</evidence>
<protein>
    <recommendedName>
        <fullName evidence="4">NACHT domain-containing protein</fullName>
    </recommendedName>
</protein>
<dbReference type="PROSITE" id="PS50837">
    <property type="entry name" value="NACHT"/>
    <property type="match status" value="1"/>
</dbReference>
<gene>
    <name evidence="5" type="ORF">SO694_00220017</name>
</gene>
<dbReference type="Proteomes" id="UP001363151">
    <property type="component" value="Unassembled WGS sequence"/>
</dbReference>
<dbReference type="Gene3D" id="3.80.10.10">
    <property type="entry name" value="Ribonuclease Inhibitor"/>
    <property type="match status" value="1"/>
</dbReference>
<evidence type="ECO:0000256" key="1">
    <source>
        <dbReference type="ARBA" id="ARBA00022741"/>
    </source>
</evidence>
<dbReference type="SUPFAM" id="SSF52058">
    <property type="entry name" value="L domain-like"/>
    <property type="match status" value="1"/>
</dbReference>
<proteinExistence type="predicted"/>
<evidence type="ECO:0000259" key="4">
    <source>
        <dbReference type="PROSITE" id="PS50837"/>
    </source>
</evidence>
<evidence type="ECO:0000256" key="3">
    <source>
        <dbReference type="SAM" id="MobiDB-lite"/>
    </source>
</evidence>
<feature type="compositionally biased region" description="Acidic residues" evidence="3">
    <location>
        <begin position="70"/>
        <end position="80"/>
    </location>
</feature>
<evidence type="ECO:0000313" key="5">
    <source>
        <dbReference type="EMBL" id="KAK7248300.1"/>
    </source>
</evidence>
<name>A0ABR1G4X1_AURAN</name>
<sequence>MGSVLSGEADKVSLTKARRLCENAGRSWDDAWSAMFFAARTDLLEALRAEEIAALAPAPAAAEDVDVADAGDVPEADPDEAAFGGGEEADALENDGDDGAADDDEADPLTADGRPAADRDDRFAAEMKLLVMHEMEARMTVSDDFARQQAERRSRLTERLAARAETRESRVAVNEEKQWRSKFAEYQAAKAAKLGEPRRPAASAKTSEPRPQRADAPEQLEPRRPDAEREGEARPRAGVVATAPAAPLDAPDDVPLDAAIEAAIEAVGGEGVAKGKDREKRGSFAKLHKVRDTLRILRAWLPKQRLRAAWALEGGASAYGDATSVRFAVGQRLRLSVDAGFVLCEVVRSPASDAEGSVHGVRVVGTAGDSRDVDLTKSVWKCDAAPTPLPRSLGTPGSWDAAVAAVGGTRFPYALEFGPSATNPRSTYPGRPPSPHDVAIRATLGWPLAPAAAGAYFTLAGISRKQISDARHRLVAPSADRGFYLLVRDVDGRRVAVGEVRAGAAYKDARFYNTKAVLRSSDWLEDLSIAYAAKKRQPARVSTWPGFAVDVVSVRSATRVARGDDGTWVDSETRREATFAQLRVAAASKEQAPKGLEQHLKQLLASTFPAVDDADVRSVAATARVRAPPQTLACALGHRLRLRPGKHAWGAGSIGASGTVVGLDTRSGLYAFRVDNHGLRGGVPESSEAARSLCSGALGPEAFLLNPVLQRNATPAPSHAYEPGQRLLVLDPATRLREDALVVSAAGGGRPAVVRFEDRDEDEPVDLNAFNHSVARMSRAHLVSALREYARAVALENEFVEDAITGKHLHALRQTLHIGLAERDGVGGVAAERYGDARRSSDLVALLTEPQQGDGSAGEAAAQPVLIMAEAGTGKSWMTKQIACAAAKAVQTGDPAGQFYPLVIYVQELAHLIRSRRDEVAEGSAFVHLVEAFIRIKFGDQPATCAALLQCFQQRTLCVIVDGIDEAADLKALIENFIFREIVPLGHRLLVTSRPEAIDAKRYAPSFVLLSLRKLDAEAQALAIRQQVEDNEYFQRLAAFAEVRLRHDALWGHVPEDQQEALEKLASRDAFFLREGRRDPEARQRGLGGALVARRDAPAASATLRGLDDRLALLACARPPPGAAYDHRQEWADETVEELAAEAGGADGGGLWREIIAECDELLAVAERLRAPFRRALEELAEALNLPKPSGRETDRVRLGPLKKPVRIYAKAHDEREGYEGYYDDGGLATANVVDVLRATLLFDDAPSRAPCPLLCNVRVRESSDGVELSQIAEIQLHLSAIASWDKESRAHEHYEYFRRELSGAGLGSNLEDFLDKTMSVYASICETPVRLSLLILVLEGAATREMPTSVGDLYRRAVDVALRDYVDGDGRLVGREALQNVAVANFRRSQGGGLDRIFDEQVLSTALSGDATLVDAWDFMMRDGAPPLVKVIVSPDPAPGPGGVPHAHGGQFQFKHQSLQEFFVAEDLRMALVNGETHGAFTRDEPGWTNFLVARAFSQEYFKSTSRVHTTVPIGHLSNILAIAADLADVSDLLLGGREVAIPVGRLDGGEPPHLFLILAGCRIGPRSLDLRGHGSGLKSTLKFVSRCAGLEELRLGGTSVCGTLRHLSGLGALRVLDLDGTLVQNSLRPLEDCRALVELRIRDARLGLGPPKNRGVGATWRRVHADLEPLVKLMNLEVLDLSRNALGGLLAPLAACHRLRFLNLSHTSVGGDVGGLEGLERLEDLHLCGCERVTGGFEVFGRLANLERLDLERTKIVGELAPLAGCANLVHVNLRRLPPMLKGDISVLGGLGKLETLAIFLTVVEIPEGYAPRKLAADVEKATVAKTAKGLKGTAKDVGRREDANANRVTLLKVHVREAQHLIGRFEEGKRQNLNGAARFALVREKLKKRMMALPGTAPSNRSGRAPKDAD</sequence>
<dbReference type="InterPro" id="IPR007111">
    <property type="entry name" value="NACHT_NTPase"/>
</dbReference>
<keyword evidence="2" id="KW-0067">ATP-binding</keyword>
<evidence type="ECO:0000256" key="2">
    <source>
        <dbReference type="ARBA" id="ARBA00022840"/>
    </source>
</evidence>
<comment type="caution">
    <text evidence="5">The sequence shown here is derived from an EMBL/GenBank/DDBJ whole genome shotgun (WGS) entry which is preliminary data.</text>
</comment>
<feature type="region of interest" description="Disordered" evidence="3">
    <location>
        <begin position="190"/>
        <end position="237"/>
    </location>
</feature>
<keyword evidence="1" id="KW-0547">Nucleotide-binding</keyword>
<dbReference type="Gene3D" id="3.40.50.300">
    <property type="entry name" value="P-loop containing nucleotide triphosphate hydrolases"/>
    <property type="match status" value="1"/>
</dbReference>
<feature type="region of interest" description="Disordered" evidence="3">
    <location>
        <begin position="70"/>
        <end position="120"/>
    </location>
</feature>
<dbReference type="InterPro" id="IPR051341">
    <property type="entry name" value="Zyg-11_UBL_adapter"/>
</dbReference>
<dbReference type="PANTHER" id="PTHR12904">
    <property type="match status" value="1"/>
</dbReference>
<feature type="compositionally biased region" description="Basic and acidic residues" evidence="3">
    <location>
        <begin position="207"/>
        <end position="235"/>
    </location>
</feature>